<dbReference type="GeneID" id="63687983"/>
<evidence type="ECO:0000259" key="5">
    <source>
        <dbReference type="PROSITE" id="PS51938"/>
    </source>
</evidence>
<dbReference type="PROSITE" id="PS51938">
    <property type="entry name" value="SUZ_C"/>
    <property type="match status" value="1"/>
</dbReference>
<comment type="similarity">
    <text evidence="1">Belongs to the SZRD1 family.</text>
</comment>
<dbReference type="InterPro" id="IPR024642">
    <property type="entry name" value="SUZ-C"/>
</dbReference>
<evidence type="ECO:0000313" key="6">
    <source>
        <dbReference type="EMBL" id="EJU01614.1"/>
    </source>
</evidence>
<dbReference type="PANTHER" id="PTHR31796">
    <property type="entry name" value="SUZ DOMAIN-CONTAINING PROTEIN 1"/>
    <property type="match status" value="1"/>
</dbReference>
<feature type="region of interest" description="Disordered" evidence="3">
    <location>
        <begin position="1"/>
        <end position="221"/>
    </location>
</feature>
<feature type="compositionally biased region" description="Basic and acidic residues" evidence="3">
    <location>
        <begin position="103"/>
        <end position="112"/>
    </location>
</feature>
<dbReference type="Pfam" id="PF12752">
    <property type="entry name" value="SUZ"/>
    <property type="match status" value="1"/>
</dbReference>
<dbReference type="OrthoDB" id="5373615at2759"/>
<keyword evidence="7" id="KW-1185">Reference proteome</keyword>
<protein>
    <recommendedName>
        <fullName evidence="2">SUZ RNA-binding domain-containing</fullName>
    </recommendedName>
</protein>
<feature type="compositionally biased region" description="Polar residues" evidence="3">
    <location>
        <begin position="197"/>
        <end position="212"/>
    </location>
</feature>
<feature type="compositionally biased region" description="Low complexity" evidence="3">
    <location>
        <begin position="165"/>
        <end position="186"/>
    </location>
</feature>
<name>M5FYL9_DACPD</name>
<dbReference type="EMBL" id="JH795864">
    <property type="protein sequence ID" value="EJU01614.1"/>
    <property type="molecule type" value="Genomic_DNA"/>
</dbReference>
<dbReference type="PANTHER" id="PTHR31796:SF2">
    <property type="entry name" value="SUZ DOMAIN-CONTAINING PROTEIN 1"/>
    <property type="match status" value="1"/>
</dbReference>
<dbReference type="AlphaFoldDB" id="M5FYL9"/>
<feature type="domain" description="SUZ" evidence="4">
    <location>
        <begin position="57"/>
        <end position="122"/>
    </location>
</feature>
<feature type="compositionally biased region" description="Basic and acidic residues" evidence="3">
    <location>
        <begin position="38"/>
        <end position="53"/>
    </location>
</feature>
<dbReference type="OMA" id="WNDANTK"/>
<dbReference type="STRING" id="1858805.M5FYL9"/>
<gene>
    <name evidence="6" type="ORF">DACRYDRAFT_22679</name>
</gene>
<evidence type="ECO:0000256" key="2">
    <source>
        <dbReference type="ARBA" id="ARBA00044802"/>
    </source>
</evidence>
<dbReference type="PROSITE" id="PS51673">
    <property type="entry name" value="SUZ"/>
    <property type="match status" value="1"/>
</dbReference>
<dbReference type="InterPro" id="IPR024771">
    <property type="entry name" value="SUZ"/>
</dbReference>
<feature type="domain" description="SUZ-C" evidence="5">
    <location>
        <begin position="138"/>
        <end position="182"/>
    </location>
</feature>
<feature type="compositionally biased region" description="Low complexity" evidence="3">
    <location>
        <begin position="86"/>
        <end position="102"/>
    </location>
</feature>
<dbReference type="InterPro" id="IPR039228">
    <property type="entry name" value="SZRD1"/>
</dbReference>
<feature type="compositionally biased region" description="Polar residues" evidence="3">
    <location>
        <begin position="1"/>
        <end position="10"/>
    </location>
</feature>
<evidence type="ECO:0000256" key="3">
    <source>
        <dbReference type="SAM" id="MobiDB-lite"/>
    </source>
</evidence>
<proteinExistence type="inferred from homology"/>
<dbReference type="RefSeq" id="XP_040628511.1">
    <property type="nucleotide sequence ID" value="XM_040772921.1"/>
</dbReference>
<feature type="compositionally biased region" description="Low complexity" evidence="3">
    <location>
        <begin position="127"/>
        <end position="142"/>
    </location>
</feature>
<evidence type="ECO:0000256" key="1">
    <source>
        <dbReference type="ARBA" id="ARBA00007124"/>
    </source>
</evidence>
<accession>M5FYL9</accession>
<dbReference type="HOGENOM" id="CLU_109005_0_0_1"/>
<evidence type="ECO:0000313" key="7">
    <source>
        <dbReference type="Proteomes" id="UP000030653"/>
    </source>
</evidence>
<evidence type="ECO:0000259" key="4">
    <source>
        <dbReference type="PROSITE" id="PS51673"/>
    </source>
</evidence>
<reference evidence="6 7" key="1">
    <citation type="journal article" date="2012" name="Science">
        <title>The Paleozoic origin of enzymatic lignin decomposition reconstructed from 31 fungal genomes.</title>
        <authorList>
            <person name="Floudas D."/>
            <person name="Binder M."/>
            <person name="Riley R."/>
            <person name="Barry K."/>
            <person name="Blanchette R.A."/>
            <person name="Henrissat B."/>
            <person name="Martinez A.T."/>
            <person name="Otillar R."/>
            <person name="Spatafora J.W."/>
            <person name="Yadav J.S."/>
            <person name="Aerts A."/>
            <person name="Benoit I."/>
            <person name="Boyd A."/>
            <person name="Carlson A."/>
            <person name="Copeland A."/>
            <person name="Coutinho P.M."/>
            <person name="de Vries R.P."/>
            <person name="Ferreira P."/>
            <person name="Findley K."/>
            <person name="Foster B."/>
            <person name="Gaskell J."/>
            <person name="Glotzer D."/>
            <person name="Gorecki P."/>
            <person name="Heitman J."/>
            <person name="Hesse C."/>
            <person name="Hori C."/>
            <person name="Igarashi K."/>
            <person name="Jurgens J.A."/>
            <person name="Kallen N."/>
            <person name="Kersten P."/>
            <person name="Kohler A."/>
            <person name="Kuees U."/>
            <person name="Kumar T.K.A."/>
            <person name="Kuo A."/>
            <person name="LaButti K."/>
            <person name="Larrondo L.F."/>
            <person name="Lindquist E."/>
            <person name="Ling A."/>
            <person name="Lombard V."/>
            <person name="Lucas S."/>
            <person name="Lundell T."/>
            <person name="Martin R."/>
            <person name="McLaughlin D.J."/>
            <person name="Morgenstern I."/>
            <person name="Morin E."/>
            <person name="Murat C."/>
            <person name="Nagy L.G."/>
            <person name="Nolan M."/>
            <person name="Ohm R.A."/>
            <person name="Patyshakuliyeva A."/>
            <person name="Rokas A."/>
            <person name="Ruiz-Duenas F.J."/>
            <person name="Sabat G."/>
            <person name="Salamov A."/>
            <person name="Samejima M."/>
            <person name="Schmutz J."/>
            <person name="Slot J.C."/>
            <person name="St John F."/>
            <person name="Stenlid J."/>
            <person name="Sun H."/>
            <person name="Sun S."/>
            <person name="Syed K."/>
            <person name="Tsang A."/>
            <person name="Wiebenga A."/>
            <person name="Young D."/>
            <person name="Pisabarro A."/>
            <person name="Eastwood D.C."/>
            <person name="Martin F."/>
            <person name="Cullen D."/>
            <person name="Grigoriev I.V."/>
            <person name="Hibbett D.S."/>
        </authorList>
    </citation>
    <scope>NUCLEOTIDE SEQUENCE [LARGE SCALE GENOMIC DNA]</scope>
    <source>
        <strain evidence="6 7">DJM-731 SS1</strain>
    </source>
</reference>
<dbReference type="Proteomes" id="UP000030653">
    <property type="component" value="Unassembled WGS sequence"/>
</dbReference>
<organism evidence="6 7">
    <name type="scientific">Dacryopinax primogenitus (strain DJM 731)</name>
    <name type="common">Brown rot fungus</name>
    <dbReference type="NCBI Taxonomy" id="1858805"/>
    <lineage>
        <taxon>Eukaryota</taxon>
        <taxon>Fungi</taxon>
        <taxon>Dikarya</taxon>
        <taxon>Basidiomycota</taxon>
        <taxon>Agaricomycotina</taxon>
        <taxon>Dacrymycetes</taxon>
        <taxon>Dacrymycetales</taxon>
        <taxon>Dacrymycetaceae</taxon>
        <taxon>Dacryopinax</taxon>
    </lineage>
</organism>
<sequence>MSSGSQNIGKWSNPIAGVGARPSQPAYTVPDDWDAEPTEDKGKDVRQIWEEANSRAPMPQIIVTGGSSPAPPPTSFTPAMRILQRPQSASPKAAAAATPQKSLAEREADYKAARQRIFAANSEVQATSTSTSVPSTKTNNTSGTDKAPSLKKPNRAEKQSEAVVRQPRGPGSNSGRGFRNRRTQGSSRGGTPSGSGAQSPSSHVTSRTQTPAPSGHGEKCP</sequence>